<dbReference type="Pfam" id="PF02790">
    <property type="entry name" value="COX2_TM"/>
    <property type="match status" value="1"/>
</dbReference>
<evidence type="ECO:0000256" key="14">
    <source>
        <dbReference type="SAM" id="MobiDB-lite"/>
    </source>
</evidence>
<comment type="subcellular location">
    <subcellularLocation>
        <location evidence="1">Membrane</location>
        <topology evidence="1">Multi-pass membrane protein</topology>
    </subcellularLocation>
</comment>
<dbReference type="PANTHER" id="PTHR22888">
    <property type="entry name" value="CYTOCHROME C OXIDASE, SUBUNIT II"/>
    <property type="match status" value="1"/>
</dbReference>
<dbReference type="Pfam" id="PF00116">
    <property type="entry name" value="COX2"/>
    <property type="match status" value="1"/>
</dbReference>
<evidence type="ECO:0000256" key="13">
    <source>
        <dbReference type="ARBA" id="ARBA00031389"/>
    </source>
</evidence>
<evidence type="ECO:0000313" key="18">
    <source>
        <dbReference type="Proteomes" id="UP001259659"/>
    </source>
</evidence>
<evidence type="ECO:0000256" key="8">
    <source>
        <dbReference type="ARBA" id="ARBA00022967"/>
    </source>
</evidence>
<evidence type="ECO:0000256" key="4">
    <source>
        <dbReference type="ARBA" id="ARBA00022448"/>
    </source>
</evidence>
<comment type="caution">
    <text evidence="17">The sequence shown here is derived from an EMBL/GenBank/DDBJ whole genome shotgun (WGS) entry which is preliminary data.</text>
</comment>
<keyword evidence="18" id="KW-1185">Reference proteome</keyword>
<evidence type="ECO:0000256" key="15">
    <source>
        <dbReference type="SAM" id="Phobius"/>
    </source>
</evidence>
<evidence type="ECO:0000256" key="7">
    <source>
        <dbReference type="ARBA" id="ARBA00022723"/>
    </source>
</evidence>
<evidence type="ECO:0000256" key="5">
    <source>
        <dbReference type="ARBA" id="ARBA00022660"/>
    </source>
</evidence>
<dbReference type="Gene3D" id="1.10.287.90">
    <property type="match status" value="1"/>
</dbReference>
<dbReference type="Gene3D" id="2.60.40.420">
    <property type="entry name" value="Cupredoxins - blue copper proteins"/>
    <property type="match status" value="1"/>
</dbReference>
<keyword evidence="9" id="KW-0249">Electron transport</keyword>
<dbReference type="InterPro" id="IPR001505">
    <property type="entry name" value="Copper_CuA"/>
</dbReference>
<dbReference type="InterPro" id="IPR008972">
    <property type="entry name" value="Cupredoxin"/>
</dbReference>
<dbReference type="PROSITE" id="PS50857">
    <property type="entry name" value="COX2_CUA"/>
    <property type="match status" value="1"/>
</dbReference>
<reference evidence="17 18" key="1">
    <citation type="submission" date="2022-06" db="EMBL/GenBank/DDBJ databases">
        <title>Haloarcula sp. a new haloarchaeum isolate from saline soil.</title>
        <authorList>
            <person name="Strakova D."/>
            <person name="Galisteo C."/>
            <person name="Sanchez-Porro C."/>
            <person name="Ventosa A."/>
        </authorList>
    </citation>
    <scope>NUCLEOTIDE SEQUENCE [LARGE SCALE GENOMIC DNA]</scope>
    <source>
        <strain evidence="17 18">S1CR25-12</strain>
    </source>
</reference>
<feature type="transmembrane region" description="Helical" evidence="15">
    <location>
        <begin position="42"/>
        <end position="61"/>
    </location>
</feature>
<keyword evidence="5" id="KW-0679">Respiratory chain</keyword>
<keyword evidence="7" id="KW-0479">Metal-binding</keyword>
<dbReference type="PROSITE" id="PS00078">
    <property type="entry name" value="COX2"/>
    <property type="match status" value="1"/>
</dbReference>
<dbReference type="Proteomes" id="UP001259659">
    <property type="component" value="Unassembled WGS sequence"/>
</dbReference>
<evidence type="ECO:0000256" key="10">
    <source>
        <dbReference type="ARBA" id="ARBA00022989"/>
    </source>
</evidence>
<keyword evidence="10 15" id="KW-1133">Transmembrane helix</keyword>
<dbReference type="InterPro" id="IPR036257">
    <property type="entry name" value="Cyt_c_oxidase_su2_TM_sf"/>
</dbReference>
<dbReference type="InterPro" id="IPR014222">
    <property type="entry name" value="Cyt_c_oxidase_su2"/>
</dbReference>
<dbReference type="InterPro" id="IPR002429">
    <property type="entry name" value="CcO_II-like_C"/>
</dbReference>
<dbReference type="InterPro" id="IPR011759">
    <property type="entry name" value="Cyt_c_oxidase_su2_TM_dom"/>
</dbReference>
<dbReference type="RefSeq" id="WP_310918521.1">
    <property type="nucleotide sequence ID" value="NZ_JAMQON010000001.1"/>
</dbReference>
<organism evidence="17 18">
    <name type="scientific">Haloarcula saliterrae</name>
    <dbReference type="NCBI Taxonomy" id="2950534"/>
    <lineage>
        <taxon>Archaea</taxon>
        <taxon>Methanobacteriati</taxon>
        <taxon>Methanobacteriota</taxon>
        <taxon>Stenosarchaea group</taxon>
        <taxon>Halobacteria</taxon>
        <taxon>Halobacteriales</taxon>
        <taxon>Haloarculaceae</taxon>
        <taxon>Haloarcula</taxon>
    </lineage>
</organism>
<keyword evidence="8" id="KW-1278">Translocase</keyword>
<evidence type="ECO:0000256" key="1">
    <source>
        <dbReference type="ARBA" id="ARBA00004141"/>
    </source>
</evidence>
<evidence type="ECO:0000256" key="11">
    <source>
        <dbReference type="ARBA" id="ARBA00023008"/>
    </source>
</evidence>
<dbReference type="PANTHER" id="PTHR22888:SF9">
    <property type="entry name" value="CYTOCHROME C OXIDASE SUBUNIT 2"/>
    <property type="match status" value="1"/>
</dbReference>
<name>A0ABU2F9M7_9EURY</name>
<evidence type="ECO:0000256" key="6">
    <source>
        <dbReference type="ARBA" id="ARBA00022692"/>
    </source>
</evidence>
<dbReference type="InterPro" id="IPR045187">
    <property type="entry name" value="CcO_II"/>
</dbReference>
<protein>
    <recommendedName>
        <fullName evidence="3">cytochrome-c oxidase</fullName>
        <ecNumber evidence="3">7.1.1.9</ecNumber>
    </recommendedName>
    <alternativeName>
        <fullName evidence="13">Cytochrome c oxidase polypeptide II</fullName>
    </alternativeName>
</protein>
<evidence type="ECO:0000256" key="9">
    <source>
        <dbReference type="ARBA" id="ARBA00022982"/>
    </source>
</evidence>
<dbReference type="SUPFAM" id="SSF49503">
    <property type="entry name" value="Cupredoxins"/>
    <property type="match status" value="1"/>
</dbReference>
<dbReference type="PRINTS" id="PR01166">
    <property type="entry name" value="CYCOXIDASEII"/>
</dbReference>
<evidence type="ECO:0000256" key="2">
    <source>
        <dbReference type="ARBA" id="ARBA00007866"/>
    </source>
</evidence>
<dbReference type="EMBL" id="JAMQON010000001">
    <property type="protein sequence ID" value="MDS0258939.1"/>
    <property type="molecule type" value="Genomic_DNA"/>
</dbReference>
<feature type="transmembrane region" description="Helical" evidence="15">
    <location>
        <begin position="82"/>
        <end position="102"/>
    </location>
</feature>
<dbReference type="EC" id="7.1.1.9" evidence="3"/>
<keyword evidence="6 15" id="KW-0812">Transmembrane</keyword>
<keyword evidence="12 15" id="KW-0472">Membrane</keyword>
<sequence>MRLTRALSWLCVLTLGAVVFSTPAAAQSVNRAAIDELNEQLLYVALPLTLFVELTLVYAIYRFHNNDSPRPTIDDPALEVTWTAATGAILVFVGVSGFFVLANPYISPAAADATGDDISDDMEVEVLTYQWGYEFSYPDSDVTTSERLYLPNDTDIRFTMTSSDVIHSFYIPEFGVKQDIFPGQETVARTHPTETGTYRLYCAELCGSGHARMQVPVVVMNQSSYDDWLANESSAATGVSATNETTAANETASAGAANGTAATDAARVAPPA</sequence>
<dbReference type="SUPFAM" id="SSF81464">
    <property type="entry name" value="Cytochrome c oxidase subunit II-like, transmembrane region"/>
    <property type="match status" value="1"/>
</dbReference>
<comment type="similarity">
    <text evidence="2">Belongs to the cytochrome c oxidase subunit 2 family.</text>
</comment>
<evidence type="ECO:0000259" key="16">
    <source>
        <dbReference type="PROSITE" id="PS50857"/>
    </source>
</evidence>
<accession>A0ABU2F9M7</accession>
<proteinExistence type="inferred from homology"/>
<keyword evidence="4" id="KW-0813">Transport</keyword>
<feature type="domain" description="Cytochrome oxidase subunit II copper A binding" evidence="16">
    <location>
        <begin position="119"/>
        <end position="231"/>
    </location>
</feature>
<gene>
    <name evidence="17" type="primary">coxB</name>
    <name evidence="17" type="ORF">NDI56_05985</name>
</gene>
<keyword evidence="11" id="KW-0186">Copper</keyword>
<evidence type="ECO:0000313" key="17">
    <source>
        <dbReference type="EMBL" id="MDS0258939.1"/>
    </source>
</evidence>
<dbReference type="NCBIfam" id="TIGR02866">
    <property type="entry name" value="CoxB"/>
    <property type="match status" value="1"/>
</dbReference>
<evidence type="ECO:0000256" key="12">
    <source>
        <dbReference type="ARBA" id="ARBA00023136"/>
    </source>
</evidence>
<feature type="region of interest" description="Disordered" evidence="14">
    <location>
        <begin position="240"/>
        <end position="272"/>
    </location>
</feature>
<evidence type="ECO:0000256" key="3">
    <source>
        <dbReference type="ARBA" id="ARBA00012949"/>
    </source>
</evidence>
<feature type="compositionally biased region" description="Low complexity" evidence="14">
    <location>
        <begin position="240"/>
        <end position="266"/>
    </location>
</feature>